<dbReference type="HAMAP" id="MF_00081">
    <property type="entry name" value="HrcA"/>
    <property type="match status" value="1"/>
</dbReference>
<evidence type="ECO:0000259" key="6">
    <source>
        <dbReference type="Pfam" id="PF01628"/>
    </source>
</evidence>
<dbReference type="InterPro" id="IPR021153">
    <property type="entry name" value="HrcA_C"/>
</dbReference>
<evidence type="ECO:0000256" key="1">
    <source>
        <dbReference type="ARBA" id="ARBA00022491"/>
    </source>
</evidence>
<evidence type="ECO:0000256" key="5">
    <source>
        <dbReference type="HAMAP-Rule" id="MF_00081"/>
    </source>
</evidence>
<protein>
    <recommendedName>
        <fullName evidence="5">Heat-inducible transcription repressor HrcA</fullName>
    </recommendedName>
</protein>
<organism evidence="7 8">
    <name type="scientific">Abyssobacteria bacterium (strain SURF_5)</name>
    <dbReference type="NCBI Taxonomy" id="2093360"/>
    <lineage>
        <taxon>Bacteria</taxon>
        <taxon>Pseudomonadati</taxon>
        <taxon>Candidatus Hydrogenedentota</taxon>
        <taxon>Candidatus Abyssobacteria</taxon>
    </lineage>
</organism>
<keyword evidence="2 5" id="KW-0805">Transcription regulation</keyword>
<keyword evidence="1 5" id="KW-0678">Repressor</keyword>
<dbReference type="GO" id="GO:0003677">
    <property type="term" value="F:DNA binding"/>
    <property type="evidence" value="ECO:0007669"/>
    <property type="project" value="InterPro"/>
</dbReference>
<evidence type="ECO:0000256" key="4">
    <source>
        <dbReference type="ARBA" id="ARBA00023163"/>
    </source>
</evidence>
<accession>A0A3A4NSY2</accession>
<dbReference type="SUPFAM" id="SSF46785">
    <property type="entry name" value="Winged helix' DNA-binding domain"/>
    <property type="match status" value="1"/>
</dbReference>
<name>A0A3A4NSY2_ABYX5</name>
<sequence>MKQDASLNDRQKDVLQAVVTTHIMTASAVGSRTVAKKMGFKLSPASIRNVMADLEEQGYVRQPHTSAGRVPTDVGYRVYVDDLMDIYELALDELLRIEESLGPGVVGLEELMGLACRLLSFLTQYTAVVQTPKVETETIRHVEIVSLTSEKILTILVTNLGEVRKRVFSRPARLADEEIEKLSAYLNREFCSLSFAGARSHLESYHKLSSASEDYLLSQLAIEVMAGLFFDETPREVFLVGMENIFSQPEFQDVERLRPLLKVLDEKKQLNELFETFLCGEMTPGVYIRIGRENPVDGITSCSVIASPYHIGGRTMGAIGVIGPTRMHYARASSLVAVVADKLGHILTVLSGG</sequence>
<dbReference type="Pfam" id="PF01628">
    <property type="entry name" value="HrcA"/>
    <property type="match status" value="1"/>
</dbReference>
<comment type="similarity">
    <text evidence="5">Belongs to the HrcA family.</text>
</comment>
<dbReference type="GO" id="GO:0045892">
    <property type="term" value="P:negative regulation of DNA-templated transcription"/>
    <property type="evidence" value="ECO:0007669"/>
    <property type="project" value="UniProtKB-UniRule"/>
</dbReference>
<dbReference type="Gene3D" id="1.10.10.10">
    <property type="entry name" value="Winged helix-like DNA-binding domain superfamily/Winged helix DNA-binding domain"/>
    <property type="match status" value="1"/>
</dbReference>
<comment type="caution">
    <text evidence="7">The sequence shown here is derived from an EMBL/GenBank/DDBJ whole genome shotgun (WGS) entry which is preliminary data.</text>
</comment>
<dbReference type="SUPFAM" id="SSF55781">
    <property type="entry name" value="GAF domain-like"/>
    <property type="match status" value="1"/>
</dbReference>
<dbReference type="Gene3D" id="3.30.390.60">
    <property type="entry name" value="Heat-inducible transcription repressor hrca homolog, domain 3"/>
    <property type="match status" value="1"/>
</dbReference>
<evidence type="ECO:0000256" key="3">
    <source>
        <dbReference type="ARBA" id="ARBA00023016"/>
    </source>
</evidence>
<proteinExistence type="inferred from homology"/>
<dbReference type="InterPro" id="IPR023120">
    <property type="entry name" value="WHTH_transcript_rep_HrcA_IDD"/>
</dbReference>
<dbReference type="EMBL" id="QZKU01000045">
    <property type="protein sequence ID" value="RJP23537.1"/>
    <property type="molecule type" value="Genomic_DNA"/>
</dbReference>
<dbReference type="InterPro" id="IPR002571">
    <property type="entry name" value="HrcA"/>
</dbReference>
<dbReference type="PANTHER" id="PTHR34824:SF1">
    <property type="entry name" value="HEAT-INDUCIBLE TRANSCRIPTION REPRESSOR HRCA"/>
    <property type="match status" value="1"/>
</dbReference>
<feature type="domain" description="Heat-inducible transcription repressor HrcA C-terminal" evidence="6">
    <location>
        <begin position="109"/>
        <end position="331"/>
    </location>
</feature>
<dbReference type="InterPro" id="IPR036390">
    <property type="entry name" value="WH_DNA-bd_sf"/>
</dbReference>
<dbReference type="InterPro" id="IPR036388">
    <property type="entry name" value="WH-like_DNA-bd_sf"/>
</dbReference>
<evidence type="ECO:0000313" key="8">
    <source>
        <dbReference type="Proteomes" id="UP000265882"/>
    </source>
</evidence>
<dbReference type="InterPro" id="IPR029016">
    <property type="entry name" value="GAF-like_dom_sf"/>
</dbReference>
<dbReference type="Proteomes" id="UP000265882">
    <property type="component" value="Unassembled WGS sequence"/>
</dbReference>
<comment type="function">
    <text evidence="5">Negative regulator of class I heat shock genes (grpE-dnaK-dnaJ and groELS operons). Prevents heat-shock induction of these operons.</text>
</comment>
<dbReference type="AlphaFoldDB" id="A0A3A4NSY2"/>
<evidence type="ECO:0000256" key="2">
    <source>
        <dbReference type="ARBA" id="ARBA00023015"/>
    </source>
</evidence>
<keyword evidence="4 5" id="KW-0804">Transcription</keyword>
<dbReference type="PANTHER" id="PTHR34824">
    <property type="entry name" value="HEAT-INDUCIBLE TRANSCRIPTION REPRESSOR HRCA"/>
    <property type="match status" value="1"/>
</dbReference>
<gene>
    <name evidence="5 7" type="primary">hrcA</name>
    <name evidence="7" type="ORF">C4520_06175</name>
</gene>
<dbReference type="PIRSF" id="PIRSF005485">
    <property type="entry name" value="HrcA"/>
    <property type="match status" value="1"/>
</dbReference>
<dbReference type="Gene3D" id="3.30.450.40">
    <property type="match status" value="1"/>
</dbReference>
<reference evidence="7 8" key="1">
    <citation type="journal article" date="2017" name="ISME J.">
        <title>Energy and carbon metabolisms in a deep terrestrial subsurface fluid microbial community.</title>
        <authorList>
            <person name="Momper L."/>
            <person name="Jungbluth S.P."/>
            <person name="Lee M.D."/>
            <person name="Amend J.P."/>
        </authorList>
    </citation>
    <scope>NUCLEOTIDE SEQUENCE [LARGE SCALE GENOMIC DNA]</scope>
    <source>
        <strain evidence="7">SURF_5</strain>
    </source>
</reference>
<evidence type="ECO:0000313" key="7">
    <source>
        <dbReference type="EMBL" id="RJP23537.1"/>
    </source>
</evidence>
<keyword evidence="3 5" id="KW-0346">Stress response</keyword>
<dbReference type="NCBIfam" id="TIGR00331">
    <property type="entry name" value="hrcA"/>
    <property type="match status" value="1"/>
</dbReference>